<dbReference type="Proteomes" id="UP000653002">
    <property type="component" value="Unassembled WGS sequence"/>
</dbReference>
<evidence type="ECO:0000313" key="2">
    <source>
        <dbReference type="Proteomes" id="UP000653002"/>
    </source>
</evidence>
<evidence type="ECO:0000313" key="1">
    <source>
        <dbReference type="EMBL" id="MBD4340580.1"/>
    </source>
</evidence>
<gene>
    <name evidence="1" type="ORF">GUH15_31970</name>
</gene>
<accession>A0A8I0HCR3</accession>
<name>A0A8I0HCR3_XANCI</name>
<proteinExistence type="predicted"/>
<feature type="non-terminal residue" evidence="1">
    <location>
        <position position="1"/>
    </location>
</feature>
<organism evidence="1 2">
    <name type="scientific">Xanthomonas citri pv. citri</name>
    <dbReference type="NCBI Taxonomy" id="611301"/>
    <lineage>
        <taxon>Bacteria</taxon>
        <taxon>Pseudomonadati</taxon>
        <taxon>Pseudomonadota</taxon>
        <taxon>Gammaproteobacteria</taxon>
        <taxon>Lysobacterales</taxon>
        <taxon>Lysobacteraceae</taxon>
        <taxon>Xanthomonas</taxon>
    </lineage>
</organism>
<sequence length="64" mass="6840">GQTPERDALSALLEERMLRRLLAAKPEAELCGHTFSLEKTGGGAYLGVLRAELIETCGVEAPAE</sequence>
<protein>
    <submittedName>
        <fullName evidence="1">Uncharacterized protein</fullName>
    </submittedName>
</protein>
<comment type="caution">
    <text evidence="1">The sequence shown here is derived from an EMBL/GenBank/DDBJ whole genome shotgun (WGS) entry which is preliminary data.</text>
</comment>
<reference evidence="1" key="1">
    <citation type="submission" date="2020-01" db="EMBL/GenBank/DDBJ databases">
        <authorList>
            <person name="Richard D."/>
        </authorList>
    </citation>
    <scope>NUCLEOTIDE SEQUENCE</scope>
    <source>
        <strain evidence="1">JP541</strain>
    </source>
</reference>
<dbReference type="AlphaFoldDB" id="A0A8I0HCR3"/>
<dbReference type="EMBL" id="JAABFR010002765">
    <property type="protein sequence ID" value="MBD4340580.1"/>
    <property type="molecule type" value="Genomic_DNA"/>
</dbReference>